<organism evidence="2 3">
    <name type="scientific">Paenibacillus lautus</name>
    <name type="common">Bacillus lautus</name>
    <dbReference type="NCBI Taxonomy" id="1401"/>
    <lineage>
        <taxon>Bacteria</taxon>
        <taxon>Bacillati</taxon>
        <taxon>Bacillota</taxon>
        <taxon>Bacilli</taxon>
        <taxon>Bacillales</taxon>
        <taxon>Paenibacillaceae</taxon>
        <taxon>Paenibacillus</taxon>
    </lineage>
</organism>
<evidence type="ECO:0000313" key="2">
    <source>
        <dbReference type="EMBL" id="OME91288.1"/>
    </source>
</evidence>
<accession>A0A1R1AZF3</accession>
<evidence type="ECO:0000313" key="3">
    <source>
        <dbReference type="Proteomes" id="UP000187074"/>
    </source>
</evidence>
<dbReference type="STRING" id="1401.BK123_17615"/>
<dbReference type="InterPro" id="IPR001119">
    <property type="entry name" value="SLH_dom"/>
</dbReference>
<dbReference type="EMBL" id="MRTF01000006">
    <property type="protein sequence ID" value="OME91288.1"/>
    <property type="molecule type" value="Genomic_DNA"/>
</dbReference>
<gene>
    <name evidence="2" type="ORF">BK123_17615</name>
</gene>
<reference evidence="2 3" key="1">
    <citation type="submission" date="2016-11" db="EMBL/GenBank/DDBJ databases">
        <title>Paenibacillus species isolates.</title>
        <authorList>
            <person name="Beno S.M."/>
        </authorList>
    </citation>
    <scope>NUCLEOTIDE SEQUENCE [LARGE SCALE GENOMIC DNA]</scope>
    <source>
        <strain evidence="2 3">FSL F4-0100</strain>
    </source>
</reference>
<dbReference type="Pfam" id="PF00395">
    <property type="entry name" value="SLH"/>
    <property type="match status" value="1"/>
</dbReference>
<protein>
    <recommendedName>
        <fullName evidence="1">SLH domain-containing protein</fullName>
    </recommendedName>
</protein>
<dbReference type="PROSITE" id="PS51272">
    <property type="entry name" value="SLH"/>
    <property type="match status" value="1"/>
</dbReference>
<name>A0A1R1AZF3_PAELA</name>
<dbReference type="Proteomes" id="UP000187074">
    <property type="component" value="Unassembled WGS sequence"/>
</dbReference>
<dbReference type="RefSeq" id="WP_076323687.1">
    <property type="nucleotide sequence ID" value="NZ_MRTF01000006.1"/>
</dbReference>
<dbReference type="AlphaFoldDB" id="A0A1R1AZF3"/>
<evidence type="ECO:0000259" key="1">
    <source>
        <dbReference type="PROSITE" id="PS51272"/>
    </source>
</evidence>
<dbReference type="OrthoDB" id="1095434at2"/>
<proteinExistence type="predicted"/>
<sequence>MAMIARGYQLIKPGHAMSETEINRLLAGYEDASQVARWAKPSVAILLSADIVQGSGDKGLTPKSTMTRAETVALMQRLLQVTHLID</sequence>
<comment type="caution">
    <text evidence="2">The sequence shown here is derived from an EMBL/GenBank/DDBJ whole genome shotgun (WGS) entry which is preliminary data.</text>
</comment>
<feature type="domain" description="SLH" evidence="1">
    <location>
        <begin position="26"/>
        <end position="86"/>
    </location>
</feature>